<evidence type="ECO:0000313" key="2">
    <source>
        <dbReference type="Proteomes" id="UP000034491"/>
    </source>
</evidence>
<dbReference type="Gene3D" id="3.30.565.10">
    <property type="entry name" value="Histidine kinase-like ATPase, C-terminal domain"/>
    <property type="match status" value="1"/>
</dbReference>
<dbReference type="EMBL" id="LANI01000030">
    <property type="protein sequence ID" value="KKJ75531.1"/>
    <property type="molecule type" value="Genomic_DNA"/>
</dbReference>
<dbReference type="STRING" id="1549748.WH95_17615"/>
<dbReference type="InterPro" id="IPR036890">
    <property type="entry name" value="HATPase_C_sf"/>
</dbReference>
<organism evidence="1 2">
    <name type="scientific">Kiloniella litopenaei</name>
    <dbReference type="NCBI Taxonomy" id="1549748"/>
    <lineage>
        <taxon>Bacteria</taxon>
        <taxon>Pseudomonadati</taxon>
        <taxon>Pseudomonadota</taxon>
        <taxon>Alphaproteobacteria</taxon>
        <taxon>Rhodospirillales</taxon>
        <taxon>Kiloniellaceae</taxon>
        <taxon>Kiloniella</taxon>
    </lineage>
</organism>
<comment type="caution">
    <text evidence="1">The sequence shown here is derived from an EMBL/GenBank/DDBJ whole genome shotgun (WGS) entry which is preliminary data.</text>
</comment>
<dbReference type="OrthoDB" id="5456285at2"/>
<reference evidence="1 2" key="1">
    <citation type="submission" date="2015-03" db="EMBL/GenBank/DDBJ databases">
        <title>Genome sequence of Kiloniella sp. P1-1, isolated from the gut microflora of Pacific white shrimp, Penaeus vannamei.</title>
        <authorList>
            <person name="Shao Z."/>
            <person name="Wang L."/>
            <person name="Li X."/>
        </authorList>
    </citation>
    <scope>NUCLEOTIDE SEQUENCE [LARGE SCALE GENOMIC DNA]</scope>
    <source>
        <strain evidence="1 2">P1-1</strain>
    </source>
</reference>
<sequence length="299" mass="33784">MNSKEPRVLLIEPDETVRAQITNFLTDKNFDVICSLDPDAILFDDDLKADPIGLILISDEYDRDLLSASSLVLGASRKLPQQIPTVVMTEIDSRKSPLEVVVHNWFHTIKKPCDLDILYSVTCAAVNQFNHVRALLNEIETRSSAIGLITSGTFEFQTVEEARNLTTMLSLACPGADGIVIGLNELLQNAVEHGNLEIGYNLKTELLETGRLYDEIQNRIKLEPFNTRYVRVSYTRNDDEIVFIVEDEGKGFNWRKYLTIDDERIRSSHGRGIAMAKMMVFSELTYNDKGNRVTARIAL</sequence>
<dbReference type="Proteomes" id="UP000034491">
    <property type="component" value="Unassembled WGS sequence"/>
</dbReference>
<proteinExistence type="predicted"/>
<dbReference type="SUPFAM" id="SSF55874">
    <property type="entry name" value="ATPase domain of HSP90 chaperone/DNA topoisomerase II/histidine kinase"/>
    <property type="match status" value="1"/>
</dbReference>
<protein>
    <submittedName>
        <fullName evidence="1">Uncharacterized protein</fullName>
    </submittedName>
</protein>
<dbReference type="AlphaFoldDB" id="A0A0M2R1K6"/>
<dbReference type="SUPFAM" id="SSF52172">
    <property type="entry name" value="CheY-like"/>
    <property type="match status" value="1"/>
</dbReference>
<accession>A0A0M2R1K6</accession>
<dbReference type="RefSeq" id="WP_046509673.1">
    <property type="nucleotide sequence ID" value="NZ_CBDDLU010000012.1"/>
</dbReference>
<name>A0A0M2R1K6_9PROT</name>
<gene>
    <name evidence="1" type="ORF">WH95_17615</name>
</gene>
<dbReference type="InterPro" id="IPR011006">
    <property type="entry name" value="CheY-like_superfamily"/>
</dbReference>
<dbReference type="CDD" id="cd16936">
    <property type="entry name" value="HATPase_RsbW-like"/>
    <property type="match status" value="1"/>
</dbReference>
<dbReference type="Gene3D" id="3.40.50.2300">
    <property type="match status" value="1"/>
</dbReference>
<evidence type="ECO:0000313" key="1">
    <source>
        <dbReference type="EMBL" id="KKJ75531.1"/>
    </source>
</evidence>
<keyword evidence="2" id="KW-1185">Reference proteome</keyword>